<dbReference type="GO" id="GO:0005886">
    <property type="term" value="C:plasma membrane"/>
    <property type="evidence" value="ECO:0007669"/>
    <property type="project" value="UniProtKB-SubCell"/>
</dbReference>
<dbReference type="KEGG" id="rtc:APU90_00580"/>
<dbReference type="CDD" id="cd17321">
    <property type="entry name" value="MFS_MMR_MDR_like"/>
    <property type="match status" value="1"/>
</dbReference>
<evidence type="ECO:0000313" key="8">
    <source>
        <dbReference type="EMBL" id="KKM44580.1"/>
    </source>
</evidence>
<evidence type="ECO:0000256" key="5">
    <source>
        <dbReference type="ARBA" id="ARBA00023136"/>
    </source>
</evidence>
<feature type="transmembrane region" description="Helical" evidence="6">
    <location>
        <begin position="436"/>
        <end position="458"/>
    </location>
</feature>
<feature type="domain" description="Major facilitator superfamily (MFS) profile" evidence="7">
    <location>
        <begin position="19"/>
        <end position="466"/>
    </location>
</feature>
<dbReference type="PANTHER" id="PTHR42718:SF9">
    <property type="entry name" value="MAJOR FACILITATOR SUPERFAMILY MULTIDRUG TRANSPORTER MFSC"/>
    <property type="match status" value="1"/>
</dbReference>
<feature type="transmembrane region" description="Helical" evidence="6">
    <location>
        <begin position="211"/>
        <end position="231"/>
    </location>
</feature>
<evidence type="ECO:0000256" key="3">
    <source>
        <dbReference type="ARBA" id="ARBA00022692"/>
    </source>
</evidence>
<dbReference type="STRING" id="145458.APU90_00580"/>
<dbReference type="PANTHER" id="PTHR42718">
    <property type="entry name" value="MAJOR FACILITATOR SUPERFAMILY MULTIDRUG TRANSPORTER MFSC"/>
    <property type="match status" value="1"/>
</dbReference>
<evidence type="ECO:0000313" key="9">
    <source>
        <dbReference type="Proteomes" id="UP000052979"/>
    </source>
</evidence>
<feature type="transmembrane region" description="Helical" evidence="6">
    <location>
        <begin position="110"/>
        <end position="135"/>
    </location>
</feature>
<keyword evidence="5 6" id="KW-0472">Membrane</keyword>
<dbReference type="Gene3D" id="1.20.1250.20">
    <property type="entry name" value="MFS general substrate transporter like domains"/>
    <property type="match status" value="1"/>
</dbReference>
<evidence type="ECO:0000256" key="4">
    <source>
        <dbReference type="ARBA" id="ARBA00022989"/>
    </source>
</evidence>
<dbReference type="PROSITE" id="PS50850">
    <property type="entry name" value="MFS"/>
    <property type="match status" value="1"/>
</dbReference>
<feature type="transmembrane region" description="Helical" evidence="6">
    <location>
        <begin position="84"/>
        <end position="104"/>
    </location>
</feature>
<feature type="transmembrane region" description="Helical" evidence="6">
    <location>
        <begin position="338"/>
        <end position="358"/>
    </location>
</feature>
<dbReference type="SUPFAM" id="SSF103473">
    <property type="entry name" value="MFS general substrate transporter"/>
    <property type="match status" value="2"/>
</dbReference>
<evidence type="ECO:0000256" key="6">
    <source>
        <dbReference type="SAM" id="Phobius"/>
    </source>
</evidence>
<feature type="transmembrane region" description="Helical" evidence="6">
    <location>
        <begin position="57"/>
        <end position="77"/>
    </location>
</feature>
<keyword evidence="3 6" id="KW-0812">Transmembrane</keyword>
<dbReference type="RefSeq" id="WP_060578775.1">
    <property type="nucleotide sequence ID" value="NZ_CP010848.1"/>
</dbReference>
<dbReference type="InterPro" id="IPR011701">
    <property type="entry name" value="MFS"/>
</dbReference>
<evidence type="ECO:0000256" key="2">
    <source>
        <dbReference type="ARBA" id="ARBA00022448"/>
    </source>
</evidence>
<sequence length="470" mass="48506">MINEVSSNDARRTRRPAVLILLLCAAGFMLFLDTTIVGVSLAAIGRDLNTSVSELQWVVNSYLLALVFLLMSAGVFVDWLGARLAVLLGIILFSISSMLCAISVSVEWLIFARCIQGLAASIITPGCIGALVGIYPRKREQAVMIGVWSAVSGTALAIGPIVGAALVVAIDWRAVFWLNVPLGIWAIAHLFASSGEDRTKIPSPAQSTDSVLLGAGAGLMVVLLVQGTQWSLLEPRFLALMAACAAIVIALLIRFFKRRKSEEDVKPDHARLVAALLAGTCAMAALYSVIFAVSLLDQTIFGRDVLAVGLGFLPLTCGLFIASLVAGWLADRVEPLKIVAVGLVMLAIGLSLIALVASSPDSTLRGLALAVIGVGASGALTPGTIALVRLSGSGRAGSVSGLSNTLRNVGAAVGTAISGAMLGGRLDAPQLQGGRAALAVCATLSVFSAAVVIGVLVSNHRASHSLSKAP</sequence>
<comment type="subcellular location">
    <subcellularLocation>
        <location evidence="1">Cell membrane</location>
        <topology evidence="1">Multi-pass membrane protein</topology>
    </subcellularLocation>
</comment>
<feature type="transmembrane region" description="Helical" evidence="6">
    <location>
        <begin position="272"/>
        <end position="293"/>
    </location>
</feature>
<reference evidence="8 9" key="1">
    <citation type="submission" date="2015-04" db="EMBL/GenBank/DDBJ databases">
        <title>Draft genome sequence of Rathayibacter toxicus strain FH-142 (AKA 70134 or CS 32), a Western Australian isolate.</title>
        <authorList>
            <consortium name="Consortium for Microbial Forensics and Genomics (microFORGE)"/>
            <person name="Knight B.M."/>
            <person name="Roberts D.P."/>
            <person name="Lin D."/>
            <person name="Hari K."/>
            <person name="Fletcher J."/>
            <person name="Melcher U."/>
            <person name="Blagden T."/>
            <person name="Luster D.G."/>
            <person name="Sechler A.J."/>
            <person name="Schneider W.L."/>
            <person name="Winegar R.A."/>
        </authorList>
    </citation>
    <scope>NUCLEOTIDE SEQUENCE [LARGE SCALE GENOMIC DNA]</scope>
    <source>
        <strain evidence="8 9">FH142</strain>
    </source>
</reference>
<dbReference type="GeneID" id="93667182"/>
<organism evidence="8 9">
    <name type="scientific">Rathayibacter toxicus</name>
    <dbReference type="NCBI Taxonomy" id="145458"/>
    <lineage>
        <taxon>Bacteria</taxon>
        <taxon>Bacillati</taxon>
        <taxon>Actinomycetota</taxon>
        <taxon>Actinomycetes</taxon>
        <taxon>Micrococcales</taxon>
        <taxon>Microbacteriaceae</taxon>
        <taxon>Rathayibacter</taxon>
    </lineage>
</organism>
<feature type="transmembrane region" description="Helical" evidence="6">
    <location>
        <begin position="237"/>
        <end position="256"/>
    </location>
</feature>
<keyword evidence="4 6" id="KW-1133">Transmembrane helix</keyword>
<dbReference type="PATRIC" id="fig|145458.8.peg.1947"/>
<evidence type="ECO:0000259" key="7">
    <source>
        <dbReference type="PROSITE" id="PS50850"/>
    </source>
</evidence>
<comment type="caution">
    <text evidence="8">The sequence shown here is derived from an EMBL/GenBank/DDBJ whole genome shotgun (WGS) entry which is preliminary data.</text>
</comment>
<name>A0A0U1PRE1_9MICO</name>
<keyword evidence="9" id="KW-1185">Reference proteome</keyword>
<feature type="transmembrane region" description="Helical" evidence="6">
    <location>
        <begin position="364"/>
        <end position="388"/>
    </location>
</feature>
<dbReference type="AlphaFoldDB" id="A0A0U1PRE1"/>
<protein>
    <recommendedName>
        <fullName evidence="7">Major facilitator superfamily (MFS) profile domain-containing protein</fullName>
    </recommendedName>
</protein>
<dbReference type="Gene3D" id="1.20.1720.10">
    <property type="entry name" value="Multidrug resistance protein D"/>
    <property type="match status" value="1"/>
</dbReference>
<dbReference type="GO" id="GO:0022857">
    <property type="term" value="F:transmembrane transporter activity"/>
    <property type="evidence" value="ECO:0007669"/>
    <property type="project" value="InterPro"/>
</dbReference>
<feature type="transmembrane region" description="Helical" evidence="6">
    <location>
        <begin position="408"/>
        <end position="424"/>
    </location>
</feature>
<feature type="transmembrane region" description="Helical" evidence="6">
    <location>
        <begin position="305"/>
        <end position="326"/>
    </location>
</feature>
<feature type="transmembrane region" description="Helical" evidence="6">
    <location>
        <begin position="20"/>
        <end position="45"/>
    </location>
</feature>
<dbReference type="Proteomes" id="UP000052979">
    <property type="component" value="Unassembled WGS sequence"/>
</dbReference>
<feature type="transmembrane region" description="Helical" evidence="6">
    <location>
        <begin position="174"/>
        <end position="191"/>
    </location>
</feature>
<dbReference type="EMBL" id="LBFI01000053">
    <property type="protein sequence ID" value="KKM44580.1"/>
    <property type="molecule type" value="Genomic_DNA"/>
</dbReference>
<feature type="transmembrane region" description="Helical" evidence="6">
    <location>
        <begin position="147"/>
        <end position="168"/>
    </location>
</feature>
<dbReference type="InterPro" id="IPR020846">
    <property type="entry name" value="MFS_dom"/>
</dbReference>
<dbReference type="Pfam" id="PF07690">
    <property type="entry name" value="MFS_1"/>
    <property type="match status" value="1"/>
</dbReference>
<accession>A0A0U1PRE1</accession>
<dbReference type="InterPro" id="IPR036259">
    <property type="entry name" value="MFS_trans_sf"/>
</dbReference>
<gene>
    <name evidence="8" type="ORF">VT73_08550</name>
</gene>
<proteinExistence type="predicted"/>
<keyword evidence="2" id="KW-0813">Transport</keyword>
<evidence type="ECO:0000256" key="1">
    <source>
        <dbReference type="ARBA" id="ARBA00004651"/>
    </source>
</evidence>